<dbReference type="PANTHER" id="PTHR32322">
    <property type="entry name" value="INNER MEMBRANE TRANSPORTER"/>
    <property type="match status" value="1"/>
</dbReference>
<comment type="caution">
    <text evidence="8">The sequence shown here is derived from an EMBL/GenBank/DDBJ whole genome shotgun (WGS) entry which is preliminary data.</text>
</comment>
<sequence>MFVPCLALVTAVTIWASSYVAMKIAVMAYSPVVVIFGRMAVASILFSLVALRTGIPRVQRKDVGVILLMALCEPCLYFIFEAYALRYTSASQAGMVAAVLPLMVAAVAFVSLGERPRARTWAGFFVAVFGVVWLSAAGESTEHAPNPVLGNALELAAMVCGTGYMVLLKRLSASYSPWFLTAVQAIVGALFYLPGLAMPFAWVHGDPGMGGILAILYLGSFVSIGAYGMYNYGLSRLPASQASAFINLIPVLAAVMGTVLLGETFTTGQIAASAVVLVGVWLSQGGLRRVGVE</sequence>
<evidence type="ECO:0000256" key="1">
    <source>
        <dbReference type="ARBA" id="ARBA00004141"/>
    </source>
</evidence>
<dbReference type="Pfam" id="PF00892">
    <property type="entry name" value="EamA"/>
    <property type="match status" value="2"/>
</dbReference>
<feature type="transmembrane region" description="Helical" evidence="6">
    <location>
        <begin position="242"/>
        <end position="262"/>
    </location>
</feature>
<keyword evidence="9" id="KW-1185">Reference proteome</keyword>
<feature type="domain" description="EamA" evidence="7">
    <location>
        <begin position="150"/>
        <end position="282"/>
    </location>
</feature>
<proteinExistence type="inferred from homology"/>
<evidence type="ECO:0000256" key="4">
    <source>
        <dbReference type="ARBA" id="ARBA00022989"/>
    </source>
</evidence>
<dbReference type="InterPro" id="IPR050638">
    <property type="entry name" value="AA-Vitamin_Transporters"/>
</dbReference>
<evidence type="ECO:0000256" key="2">
    <source>
        <dbReference type="ARBA" id="ARBA00007362"/>
    </source>
</evidence>
<name>A0A7M3MHH7_9BACT</name>
<evidence type="ECO:0000313" key="8">
    <source>
        <dbReference type="EMBL" id="TVM18947.1"/>
    </source>
</evidence>
<dbReference type="OrthoDB" id="5416392at2"/>
<feature type="transmembrane region" description="Helical" evidence="6">
    <location>
        <begin position="179"/>
        <end position="202"/>
    </location>
</feature>
<feature type="domain" description="EamA" evidence="7">
    <location>
        <begin position="5"/>
        <end position="135"/>
    </location>
</feature>
<dbReference type="AlphaFoldDB" id="A0A7M3MHH7"/>
<evidence type="ECO:0000256" key="3">
    <source>
        <dbReference type="ARBA" id="ARBA00022692"/>
    </source>
</evidence>
<feature type="transmembrane region" description="Helical" evidence="6">
    <location>
        <begin position="120"/>
        <end position="136"/>
    </location>
</feature>
<dbReference type="InterPro" id="IPR037185">
    <property type="entry name" value="EmrE-like"/>
</dbReference>
<dbReference type="SUPFAM" id="SSF103481">
    <property type="entry name" value="Multidrug resistance efflux transporter EmrE"/>
    <property type="match status" value="2"/>
</dbReference>
<feature type="transmembrane region" description="Helical" evidence="6">
    <location>
        <begin position="26"/>
        <end position="51"/>
    </location>
</feature>
<protein>
    <submittedName>
        <fullName evidence="8">EamA family transporter</fullName>
    </submittedName>
</protein>
<evidence type="ECO:0000256" key="5">
    <source>
        <dbReference type="ARBA" id="ARBA00023136"/>
    </source>
</evidence>
<dbReference type="InterPro" id="IPR000620">
    <property type="entry name" value="EamA_dom"/>
</dbReference>
<evidence type="ECO:0000256" key="6">
    <source>
        <dbReference type="SAM" id="Phobius"/>
    </source>
</evidence>
<feature type="transmembrane region" description="Helical" evidence="6">
    <location>
        <begin position="63"/>
        <end position="80"/>
    </location>
</feature>
<feature type="transmembrane region" description="Helical" evidence="6">
    <location>
        <begin position="268"/>
        <end position="287"/>
    </location>
</feature>
<gene>
    <name evidence="8" type="ORF">DPQ33_04650</name>
</gene>
<evidence type="ECO:0000259" key="7">
    <source>
        <dbReference type="Pfam" id="PF00892"/>
    </source>
</evidence>
<organism evidence="8 9">
    <name type="scientific">Oceanidesulfovibrio indonesiensis</name>
    <dbReference type="NCBI Taxonomy" id="54767"/>
    <lineage>
        <taxon>Bacteria</taxon>
        <taxon>Pseudomonadati</taxon>
        <taxon>Thermodesulfobacteriota</taxon>
        <taxon>Desulfovibrionia</taxon>
        <taxon>Desulfovibrionales</taxon>
        <taxon>Desulfovibrionaceae</taxon>
        <taxon>Oceanidesulfovibrio</taxon>
    </lineage>
</organism>
<keyword evidence="4 6" id="KW-1133">Transmembrane helix</keyword>
<comment type="subcellular location">
    <subcellularLocation>
        <location evidence="1">Membrane</location>
        <topology evidence="1">Multi-pass membrane protein</topology>
    </subcellularLocation>
</comment>
<feature type="transmembrane region" description="Helical" evidence="6">
    <location>
        <begin position="92"/>
        <end position="113"/>
    </location>
</feature>
<feature type="transmembrane region" description="Helical" evidence="6">
    <location>
        <begin position="148"/>
        <end position="167"/>
    </location>
</feature>
<accession>A0A7M3MHH7</accession>
<keyword evidence="5 6" id="KW-0472">Membrane</keyword>
<comment type="similarity">
    <text evidence="2">Belongs to the EamA transporter family.</text>
</comment>
<feature type="transmembrane region" description="Helical" evidence="6">
    <location>
        <begin position="208"/>
        <end position="230"/>
    </location>
</feature>
<evidence type="ECO:0000313" key="9">
    <source>
        <dbReference type="Proteomes" id="UP000448292"/>
    </source>
</evidence>
<dbReference type="GO" id="GO:0016020">
    <property type="term" value="C:membrane"/>
    <property type="evidence" value="ECO:0007669"/>
    <property type="project" value="UniProtKB-SubCell"/>
</dbReference>
<keyword evidence="3 6" id="KW-0812">Transmembrane</keyword>
<reference evidence="8 9" key="1">
    <citation type="submission" date="2018-06" db="EMBL/GenBank/DDBJ databases">
        <title>Complete genome of Desulfovibrio indonesiensis P37SLT.</title>
        <authorList>
            <person name="Crispim J.S."/>
            <person name="Vidigal P.M.P."/>
            <person name="Silva L.C.F."/>
            <person name="Laguardia C.N."/>
            <person name="Araujo L.C."/>
            <person name="Dias R.S."/>
            <person name="Sousa M.P."/>
            <person name="Paula S.O."/>
            <person name="Silva C."/>
        </authorList>
    </citation>
    <scope>NUCLEOTIDE SEQUENCE [LARGE SCALE GENOMIC DNA]</scope>
    <source>
        <strain evidence="8 9">P37SLT</strain>
    </source>
</reference>
<dbReference type="PANTHER" id="PTHR32322:SF2">
    <property type="entry name" value="EAMA DOMAIN-CONTAINING PROTEIN"/>
    <property type="match status" value="1"/>
</dbReference>
<dbReference type="EMBL" id="QMIE01000003">
    <property type="protein sequence ID" value="TVM18947.1"/>
    <property type="molecule type" value="Genomic_DNA"/>
</dbReference>
<dbReference type="Proteomes" id="UP000448292">
    <property type="component" value="Unassembled WGS sequence"/>
</dbReference>